<evidence type="ECO:0000256" key="1">
    <source>
        <dbReference type="SAM" id="SignalP"/>
    </source>
</evidence>
<dbReference type="EMBL" id="JABBWG010000005">
    <property type="protein sequence ID" value="KAG1822629.1"/>
    <property type="molecule type" value="Genomic_DNA"/>
</dbReference>
<organism evidence="2 3">
    <name type="scientific">Suillus subaureus</name>
    <dbReference type="NCBI Taxonomy" id="48587"/>
    <lineage>
        <taxon>Eukaryota</taxon>
        <taxon>Fungi</taxon>
        <taxon>Dikarya</taxon>
        <taxon>Basidiomycota</taxon>
        <taxon>Agaricomycotina</taxon>
        <taxon>Agaricomycetes</taxon>
        <taxon>Agaricomycetidae</taxon>
        <taxon>Boletales</taxon>
        <taxon>Suillineae</taxon>
        <taxon>Suillaceae</taxon>
        <taxon>Suillus</taxon>
    </lineage>
</organism>
<evidence type="ECO:0000313" key="3">
    <source>
        <dbReference type="Proteomes" id="UP000807769"/>
    </source>
</evidence>
<evidence type="ECO:0000313" key="2">
    <source>
        <dbReference type="EMBL" id="KAG1822629.1"/>
    </source>
</evidence>
<keyword evidence="1" id="KW-0732">Signal</keyword>
<dbReference type="OrthoDB" id="2635345at2759"/>
<dbReference type="Proteomes" id="UP000807769">
    <property type="component" value="Unassembled WGS sequence"/>
</dbReference>
<feature type="chain" id="PRO_5040193304" evidence="1">
    <location>
        <begin position="21"/>
        <end position="84"/>
    </location>
</feature>
<keyword evidence="3" id="KW-1185">Reference proteome</keyword>
<dbReference type="GeneID" id="64638148"/>
<comment type="caution">
    <text evidence="2">The sequence shown here is derived from an EMBL/GenBank/DDBJ whole genome shotgun (WGS) entry which is preliminary data.</text>
</comment>
<sequence length="84" mass="8823">MKFQFTYYLTILAAFAGVNADLADICQHVCANQVSECPATGGWGLVRDNSLGCYTCGTADNNAACGAGTGPRLGQQPKMLHLLP</sequence>
<feature type="signal peptide" evidence="1">
    <location>
        <begin position="1"/>
        <end position="20"/>
    </location>
</feature>
<reference evidence="2" key="1">
    <citation type="journal article" date="2020" name="New Phytol.">
        <title>Comparative genomics reveals dynamic genome evolution in host specialist ectomycorrhizal fungi.</title>
        <authorList>
            <person name="Lofgren L.A."/>
            <person name="Nguyen N.H."/>
            <person name="Vilgalys R."/>
            <person name="Ruytinx J."/>
            <person name="Liao H.L."/>
            <person name="Branco S."/>
            <person name="Kuo A."/>
            <person name="LaButti K."/>
            <person name="Lipzen A."/>
            <person name="Andreopoulos W."/>
            <person name="Pangilinan J."/>
            <person name="Riley R."/>
            <person name="Hundley H."/>
            <person name="Na H."/>
            <person name="Barry K."/>
            <person name="Grigoriev I.V."/>
            <person name="Stajich J.E."/>
            <person name="Kennedy P.G."/>
        </authorList>
    </citation>
    <scope>NUCLEOTIDE SEQUENCE</scope>
    <source>
        <strain evidence="2">MN1</strain>
    </source>
</reference>
<dbReference type="RefSeq" id="XP_041197035.1">
    <property type="nucleotide sequence ID" value="XM_041344132.1"/>
</dbReference>
<gene>
    <name evidence="2" type="ORF">BJ212DRAFT_817205</name>
</gene>
<dbReference type="AlphaFoldDB" id="A0A9P7JHE5"/>
<proteinExistence type="predicted"/>
<accession>A0A9P7JHE5</accession>
<name>A0A9P7JHE5_9AGAM</name>
<protein>
    <submittedName>
        <fullName evidence="2">Uncharacterized protein</fullName>
    </submittedName>
</protein>